<dbReference type="AlphaFoldDB" id="D4MKK8"/>
<dbReference type="HOGENOM" id="CLU_568312_0_0_9"/>
<gene>
    <name evidence="1" type="ORF">ES1_12960</name>
</gene>
<organism evidence="1 2">
    <name type="scientific">[Eubacterium] siraeum V10Sc8a</name>
    <dbReference type="NCBI Taxonomy" id="717961"/>
    <lineage>
        <taxon>Bacteria</taxon>
        <taxon>Bacillati</taxon>
        <taxon>Bacillota</taxon>
        <taxon>Clostridia</taxon>
        <taxon>Eubacteriales</taxon>
        <taxon>Oscillospiraceae</taxon>
        <taxon>Oscillospiraceae incertae sedis</taxon>
    </lineage>
</organism>
<evidence type="ECO:0000313" key="1">
    <source>
        <dbReference type="EMBL" id="CBL34291.1"/>
    </source>
</evidence>
<reference evidence="1 2" key="1">
    <citation type="submission" date="2010-03" db="EMBL/GenBank/DDBJ databases">
        <title>The genome sequence of Eubacterium siraeum V10Sc8a.</title>
        <authorList>
            <consortium name="metaHIT consortium -- http://www.metahit.eu/"/>
            <person name="Pajon A."/>
            <person name="Turner K."/>
            <person name="Parkhill J."/>
            <person name="Duncan S."/>
            <person name="Flint H."/>
        </authorList>
    </citation>
    <scope>NUCLEOTIDE SEQUENCE [LARGE SCALE GENOMIC DNA]</scope>
    <source>
        <strain evidence="1 2">V10Sc8a</strain>
    </source>
</reference>
<proteinExistence type="predicted"/>
<dbReference type="PATRIC" id="fig|717961.3.peg.1383"/>
<sequence>MIKATIQRSPYVTEMTFPCSETQLSKWLDELRMNPEHLCPAAMVVQIEPMELSVLEECEVSLDALNYLAKRMDGMDARELNQFFAVLTCDELEIGWGLKNIINLTFNLERFTLIEDTSNLENVGMTHMFNIRGCISSSELENKEWLVDEGRKLLDSGKGIQTEYGLLFVNEDIEFSEVFNGTTFPGYYCDPDSTAAVEISYCNLTELVELPCEDITIKKALCGLGVGSIKDCKLDVDYTQNFSGEWREKISAVKHTKDIFGLNNMLKTEEIRMEQTESVFMNEVKRSLLNNGYDVAKNGDFLMVSLNGRTAAFVNDIRMINNSNDNSDDEYLKIKGVVRSVNEYCNAYEKSPLLKAEGLTGDYHCLSEFNGTVLAAKSTEYGFEFVTWERTFDNKGVTQGNYYSDYSAAKEGFATRSGLIDKNKVFDVEELGSIRKCVNFTARHNGDLNFDDCEKLKTLSEKISESLPEQQQNDAPEMFM</sequence>
<dbReference type="BioCyc" id="ESIR717961:G136L-1066-MONOMER"/>
<name>D4MKK8_9FIRM</name>
<dbReference type="Proteomes" id="UP000007050">
    <property type="component" value="Chromosome"/>
</dbReference>
<evidence type="ECO:0000313" key="2">
    <source>
        <dbReference type="Proteomes" id="UP000007050"/>
    </source>
</evidence>
<protein>
    <submittedName>
        <fullName evidence="1">Uncharacterized protein</fullName>
    </submittedName>
</protein>
<reference evidence="1 2" key="2">
    <citation type="submission" date="2010-03" db="EMBL/GenBank/DDBJ databases">
        <authorList>
            <person name="Pajon A."/>
        </authorList>
    </citation>
    <scope>NUCLEOTIDE SEQUENCE [LARGE SCALE GENOMIC DNA]</scope>
    <source>
        <strain evidence="1 2">V10Sc8a</strain>
    </source>
</reference>
<dbReference type="EMBL" id="FP929059">
    <property type="protein sequence ID" value="CBL34291.1"/>
    <property type="molecule type" value="Genomic_DNA"/>
</dbReference>
<dbReference type="KEGG" id="esr:ES1_12960"/>
<accession>D4MKK8</accession>